<feature type="compositionally biased region" description="Basic and acidic residues" evidence="1">
    <location>
        <begin position="268"/>
        <end position="288"/>
    </location>
</feature>
<dbReference type="EMBL" id="CAJMXA010003495">
    <property type="protein sequence ID" value="CAE6498360.1"/>
    <property type="molecule type" value="Genomic_DNA"/>
</dbReference>
<sequence length="1572" mass="173391">MSDASEDSDVDEDSSYDEDSDNDDYHEVSNIVAEGWPQAQYVQPFPSPTGGLISIHSLHPAPPSLPSFNFNSDSNSDIDEDSGTNEDSADSSQSGDEIVAEPTAEEWRQAPRTRQPPRPLTLNLSSTHSLYPPVRLLQPLNYDDNEDSDNDEDYNSGSDDGDNRVAGTPAEDWRRARRVQQLPSPQNPSPNLVLTQHSPVAPAVLLTLDSSADGITFRTRNAHHSPSTVFERGRSTHASKRLASGSVDRGTSRRMASHGSQSPNSDIGKSHTPPEEHAPQPSQPHKDISPNLAPPSPSSSGLMPPPRSRIDLSLLLSSSPYATAPSSPYPPSSPSQSLPAIGTTTSGAPSPVASAVPNASDTSKNDSGVRQQTARKRPQFEQLTEGRDYTTKQDRQNVPHGQSPPPSRCAQVLSSQASDASLLLGVLRSPPPVQSLSPSSIPGVPSGLPFLGLETGSNVPRFSKVNAETVSFHAESIEGDLQALRGQESSTESAAPIPTYTILEEVQELDTRVSAMEDQMKESSGLTPQSVKNVKEILSDLKRLLHRVDQPEMRHVFPYRLVLDRSLSMLAMLARSLFLLPESDDSEEHFNLSKSCLSIATGSLPEDHLAKPIIASHWGTLYLQRFQFFGQREHISQAIKFHQQSIQALSKNHPKRAMFLGWLGRSYLARFENSQDAEDLKRGIDCSSDAWKDVQFKAEKATNEERKHIFEGKGRALQCLVEYVGGLNSVSVINSGIGEWRAALLGLLKHPNTDSDIKAGCMRTLGFLYITRFDQLGGQRRNDLEKSLMFLATAATMLPKLHSDLRSTLCVLAHSLVARSGDGVHSKLAFKFLDLAKRLTPVGHAFEPHLLASFGDIHMSLSREAADSNTSAHLERAIEYHTAALRHPICHPGSRLWAKSRQRLGLCRLSKYNDLKRRMPSLAVDQLKLSLLEFMHIALSPRGHLFDRFTAACNWATNAASHPKFRGQALYGYEMAMELIPLLACFGAVPDQRRKATQKAGQLATEAAATAIEEEEYTLALTLLEQGRSVKWNHMLQLQTPLHNLKLHPEGQVLAEELEALLKGLQLEENISDDDSDRQSSHEDLCLQDRYQQVLDQIRQLRGFANFMRPKPVEDLVKAARDGPVVVINVHESRCDALVVHPIERNAGIQHIPLPELSPDGVIKMREAIDQALEEIGGTRAVGSKPGDEEDQPSQPSRSTNELEAELKNLWDWVVNPILEELGYEPRSAEDSNPNHLPRITWCATGPLSFLPLHAAGDYRDAGQKKTFEYVVSSYTPTLSALLPDSFYDVPPKPYCDLLLVNPENNASEGPGLPGAEEELDYISEHFETATSTWAARIVDKVQRFVGITSWLSPQKDQMSPQAQPDSKCSLDLEGVSDDESSESDQKISDSKRTRNFKASENTGLQDKVPLCTRLEGSDANPDQVYEEMQKHDWVHLACHAVQNDGDSARCGFYLGDELLSLQKIARMRYEKRGLAFLSACQTAKGDYSLPDEAVHLASGMLMTGYSSVIATMWPVRDIDAPEVANVVYEQLLVEEKMSCRRSAVALHLALDRLRGNGVELAYWIPFVHFGA</sequence>
<dbReference type="Proteomes" id="UP000663853">
    <property type="component" value="Unassembled WGS sequence"/>
</dbReference>
<feature type="region of interest" description="Disordered" evidence="1">
    <location>
        <begin position="1355"/>
        <end position="1400"/>
    </location>
</feature>
<feature type="compositionally biased region" description="Low complexity" evidence="1">
    <location>
        <begin position="334"/>
        <end position="357"/>
    </location>
</feature>
<feature type="compositionally biased region" description="Polar residues" evidence="1">
    <location>
        <begin position="258"/>
        <end position="267"/>
    </location>
</feature>
<reference evidence="3" key="1">
    <citation type="submission" date="2021-01" db="EMBL/GenBank/DDBJ databases">
        <authorList>
            <person name="Kaushik A."/>
        </authorList>
    </citation>
    <scope>NUCLEOTIDE SEQUENCE</scope>
    <source>
        <strain evidence="3">AG6-10EEA</strain>
    </source>
</reference>
<feature type="domain" description="CHAT" evidence="2">
    <location>
        <begin position="1205"/>
        <end position="1571"/>
    </location>
</feature>
<feature type="region of interest" description="Disordered" evidence="1">
    <location>
        <begin position="1177"/>
        <end position="1202"/>
    </location>
</feature>
<feature type="compositionally biased region" description="Acidic residues" evidence="1">
    <location>
        <begin position="143"/>
        <end position="154"/>
    </location>
</feature>
<name>A0A8H3CTI9_9AGAM</name>
<gene>
    <name evidence="3" type="ORF">RDB_LOCUS109321</name>
</gene>
<feature type="compositionally biased region" description="Low complexity" evidence="1">
    <location>
        <begin position="179"/>
        <end position="194"/>
    </location>
</feature>
<feature type="compositionally biased region" description="Basic and acidic residues" evidence="1">
    <location>
        <begin position="384"/>
        <end position="397"/>
    </location>
</feature>
<evidence type="ECO:0000313" key="4">
    <source>
        <dbReference type="Proteomes" id="UP000663853"/>
    </source>
</evidence>
<accession>A0A8H3CTI9</accession>
<feature type="region of interest" description="Disordered" evidence="1">
    <location>
        <begin position="217"/>
        <end position="310"/>
    </location>
</feature>
<proteinExistence type="predicted"/>
<feature type="region of interest" description="Disordered" evidence="1">
    <location>
        <begin position="322"/>
        <end position="415"/>
    </location>
</feature>
<feature type="compositionally biased region" description="Pro residues" evidence="1">
    <location>
        <begin position="292"/>
        <end position="307"/>
    </location>
</feature>
<feature type="compositionally biased region" description="Low complexity" evidence="1">
    <location>
        <begin position="66"/>
        <end position="75"/>
    </location>
</feature>
<feature type="compositionally biased region" description="Acidic residues" evidence="1">
    <location>
        <begin position="1"/>
        <end position="24"/>
    </location>
</feature>
<feature type="region of interest" description="Disordered" evidence="1">
    <location>
        <begin position="1"/>
        <end position="196"/>
    </location>
</feature>
<dbReference type="Pfam" id="PF12770">
    <property type="entry name" value="CHAT"/>
    <property type="match status" value="1"/>
</dbReference>
<feature type="compositionally biased region" description="Basic and acidic residues" evidence="1">
    <location>
        <begin position="1384"/>
        <end position="1393"/>
    </location>
</feature>
<dbReference type="InterPro" id="IPR024983">
    <property type="entry name" value="CHAT_dom"/>
</dbReference>
<organism evidence="3 4">
    <name type="scientific">Rhizoctonia solani</name>
    <dbReference type="NCBI Taxonomy" id="456999"/>
    <lineage>
        <taxon>Eukaryota</taxon>
        <taxon>Fungi</taxon>
        <taxon>Dikarya</taxon>
        <taxon>Basidiomycota</taxon>
        <taxon>Agaricomycotina</taxon>
        <taxon>Agaricomycetes</taxon>
        <taxon>Cantharellales</taxon>
        <taxon>Ceratobasidiaceae</taxon>
        <taxon>Rhizoctonia</taxon>
    </lineage>
</organism>
<feature type="compositionally biased region" description="Polar residues" evidence="1">
    <location>
        <begin position="1193"/>
        <end position="1202"/>
    </location>
</feature>
<feature type="compositionally biased region" description="Polar residues" evidence="1">
    <location>
        <begin position="359"/>
        <end position="372"/>
    </location>
</feature>
<comment type="caution">
    <text evidence="3">The sequence shown here is derived from an EMBL/GenBank/DDBJ whole genome shotgun (WGS) entry which is preliminary data.</text>
</comment>
<feature type="compositionally biased region" description="Polar residues" evidence="1">
    <location>
        <begin position="1355"/>
        <end position="1367"/>
    </location>
</feature>
<feature type="compositionally biased region" description="Acidic residues" evidence="1">
    <location>
        <begin position="76"/>
        <end position="89"/>
    </location>
</feature>
<protein>
    <recommendedName>
        <fullName evidence="2">CHAT domain-containing protein</fullName>
    </recommendedName>
</protein>
<evidence type="ECO:0000256" key="1">
    <source>
        <dbReference type="SAM" id="MobiDB-lite"/>
    </source>
</evidence>
<evidence type="ECO:0000313" key="3">
    <source>
        <dbReference type="EMBL" id="CAE6498360.1"/>
    </source>
</evidence>
<evidence type="ECO:0000259" key="2">
    <source>
        <dbReference type="Pfam" id="PF12770"/>
    </source>
</evidence>